<dbReference type="PANTHER" id="PTHR42879:SF2">
    <property type="entry name" value="3-OXOACYL-[ACYL-CARRIER-PROTEIN] REDUCTASE FABG"/>
    <property type="match status" value="1"/>
</dbReference>
<dbReference type="EMBL" id="FOFV01000005">
    <property type="protein sequence ID" value="SEQ93301.1"/>
    <property type="molecule type" value="Genomic_DNA"/>
</dbReference>
<protein>
    <submittedName>
        <fullName evidence="3">3-hydroxybutyrate dehydrogenase</fullName>
    </submittedName>
</protein>
<dbReference type="Proteomes" id="UP000199503">
    <property type="component" value="Unassembled WGS sequence"/>
</dbReference>
<evidence type="ECO:0000256" key="1">
    <source>
        <dbReference type="ARBA" id="ARBA00006484"/>
    </source>
</evidence>
<dbReference type="STRING" id="65499.SAMN04488000_105145"/>
<proteinExistence type="inferred from homology"/>
<dbReference type="NCBIfam" id="NF009093">
    <property type="entry name" value="PRK12429.1"/>
    <property type="match status" value="1"/>
</dbReference>
<dbReference type="InterPro" id="IPR020904">
    <property type="entry name" value="Sc_DH/Rdtase_CS"/>
</dbReference>
<dbReference type="RefSeq" id="WP_218159633.1">
    <property type="nucleotide sequence ID" value="NZ_FOFV01000005.1"/>
</dbReference>
<dbReference type="InterPro" id="IPR011294">
    <property type="entry name" value="3-OHbutyrate_DH"/>
</dbReference>
<dbReference type="InterPro" id="IPR050259">
    <property type="entry name" value="SDR"/>
</dbReference>
<dbReference type="GO" id="GO:0032787">
    <property type="term" value="P:monocarboxylic acid metabolic process"/>
    <property type="evidence" value="ECO:0007669"/>
    <property type="project" value="UniProtKB-ARBA"/>
</dbReference>
<dbReference type="Gene3D" id="3.40.50.720">
    <property type="entry name" value="NAD(P)-binding Rossmann-like Domain"/>
    <property type="match status" value="1"/>
</dbReference>
<dbReference type="InterPro" id="IPR002347">
    <property type="entry name" value="SDR_fam"/>
</dbReference>
<evidence type="ECO:0000313" key="3">
    <source>
        <dbReference type="EMBL" id="SEQ93301.1"/>
    </source>
</evidence>
<dbReference type="NCBIfam" id="TIGR01963">
    <property type="entry name" value="PHB_DH"/>
    <property type="match status" value="1"/>
</dbReference>
<dbReference type="Pfam" id="PF13561">
    <property type="entry name" value="adh_short_C2"/>
    <property type="match status" value="1"/>
</dbReference>
<comment type="similarity">
    <text evidence="1">Belongs to the short-chain dehydrogenases/reductases (SDR) family.</text>
</comment>
<dbReference type="PRINTS" id="PR00080">
    <property type="entry name" value="SDRFAMILY"/>
</dbReference>
<gene>
    <name evidence="3" type="ORF">SAMN04488000_105145</name>
</gene>
<dbReference type="PRINTS" id="PR00081">
    <property type="entry name" value="GDHRDH"/>
</dbReference>
<accession>A0A1H9K227</accession>
<dbReference type="GO" id="GO:0003858">
    <property type="term" value="F:3-hydroxybutyrate dehydrogenase activity"/>
    <property type="evidence" value="ECO:0007669"/>
    <property type="project" value="InterPro"/>
</dbReference>
<name>A0A1H9K227_9PSEU</name>
<evidence type="ECO:0000256" key="2">
    <source>
        <dbReference type="ARBA" id="ARBA00023002"/>
    </source>
</evidence>
<evidence type="ECO:0000313" key="4">
    <source>
        <dbReference type="Proteomes" id="UP000199503"/>
    </source>
</evidence>
<sequence>MTGALAGRRALVTGAASGIGAAVATRLAGLGAHVVVCDVDADGAERMARQIGGEALPLDLSDTKSLGDKRFDADILVNNAGVQHVSPVEEFAPERFAFMLRLMLEAPFLLSRAVLPGMYERGWGRIVHVASVHGLRASAYKSAYVSAKHGLLGLSKVIALEGAAKGVTSNCVCPGYVRTPLVENQLADQAKAHGLSVDDVLAEVLLAKTAVKRLIEPAEVAGAVAYLCSPETNSVTGTEMVLDGGWSAS</sequence>
<dbReference type="PANTHER" id="PTHR42879">
    <property type="entry name" value="3-OXOACYL-(ACYL-CARRIER-PROTEIN) REDUCTASE"/>
    <property type="match status" value="1"/>
</dbReference>
<dbReference type="AlphaFoldDB" id="A0A1H9K227"/>
<dbReference type="FunFam" id="3.40.50.720:FF:000084">
    <property type="entry name" value="Short-chain dehydrogenase reductase"/>
    <property type="match status" value="1"/>
</dbReference>
<dbReference type="SUPFAM" id="SSF51735">
    <property type="entry name" value="NAD(P)-binding Rossmann-fold domains"/>
    <property type="match status" value="1"/>
</dbReference>
<dbReference type="PROSITE" id="PS00061">
    <property type="entry name" value="ADH_SHORT"/>
    <property type="match status" value="1"/>
</dbReference>
<organism evidence="3 4">
    <name type="scientific">Lentzea albida</name>
    <dbReference type="NCBI Taxonomy" id="65499"/>
    <lineage>
        <taxon>Bacteria</taxon>
        <taxon>Bacillati</taxon>
        <taxon>Actinomycetota</taxon>
        <taxon>Actinomycetes</taxon>
        <taxon>Pseudonocardiales</taxon>
        <taxon>Pseudonocardiaceae</taxon>
        <taxon>Lentzea</taxon>
    </lineage>
</organism>
<reference evidence="4" key="1">
    <citation type="submission" date="2016-10" db="EMBL/GenBank/DDBJ databases">
        <authorList>
            <person name="Varghese N."/>
            <person name="Submissions S."/>
        </authorList>
    </citation>
    <scope>NUCLEOTIDE SEQUENCE [LARGE SCALE GENOMIC DNA]</scope>
    <source>
        <strain evidence="4">DSM 44437</strain>
    </source>
</reference>
<dbReference type="InterPro" id="IPR036291">
    <property type="entry name" value="NAD(P)-bd_dom_sf"/>
</dbReference>
<keyword evidence="2" id="KW-0560">Oxidoreductase</keyword>
<keyword evidence="4" id="KW-1185">Reference proteome</keyword>